<sequence>MCLKKLIIRPESALENTLYELCSPLTIDSKRLLLDFEVKIHKKNIYIYVLGITEDSLFKRSADEIHKKIKRKTIGRNIIVSFINNHSEYLYTQNYSKEIL</sequence>
<protein>
    <submittedName>
        <fullName evidence="1">Uncharacterized protein</fullName>
    </submittedName>
</protein>
<dbReference type="Proteomes" id="UP001144471">
    <property type="component" value="Unassembled WGS sequence"/>
</dbReference>
<dbReference type="AlphaFoldDB" id="A0A9W6GIZ6"/>
<evidence type="ECO:0000313" key="2">
    <source>
        <dbReference type="Proteomes" id="UP001144471"/>
    </source>
</evidence>
<comment type="caution">
    <text evidence="1">The sequence shown here is derived from an EMBL/GenBank/DDBJ whole genome shotgun (WGS) entry which is preliminary data.</text>
</comment>
<organism evidence="1 2">
    <name type="scientific">Propionigenium maris DSM 9537</name>
    <dbReference type="NCBI Taxonomy" id="1123000"/>
    <lineage>
        <taxon>Bacteria</taxon>
        <taxon>Fusobacteriati</taxon>
        <taxon>Fusobacteriota</taxon>
        <taxon>Fusobacteriia</taxon>
        <taxon>Fusobacteriales</taxon>
        <taxon>Fusobacteriaceae</taxon>
        <taxon>Propionigenium</taxon>
    </lineage>
</organism>
<gene>
    <name evidence="1" type="ORF">PM10SUCC1_05450</name>
</gene>
<dbReference type="EMBL" id="BSDY01000002">
    <property type="protein sequence ID" value="GLI55030.1"/>
    <property type="molecule type" value="Genomic_DNA"/>
</dbReference>
<proteinExistence type="predicted"/>
<keyword evidence="2" id="KW-1185">Reference proteome</keyword>
<name>A0A9W6GIZ6_9FUSO</name>
<accession>A0A9W6GIZ6</accession>
<evidence type="ECO:0000313" key="1">
    <source>
        <dbReference type="EMBL" id="GLI55030.1"/>
    </source>
</evidence>
<reference evidence="1" key="1">
    <citation type="submission" date="2022-12" db="EMBL/GenBank/DDBJ databases">
        <title>Reference genome sequencing for broad-spectrum identification of bacterial and archaeal isolates by mass spectrometry.</title>
        <authorList>
            <person name="Sekiguchi Y."/>
            <person name="Tourlousse D.M."/>
        </authorList>
    </citation>
    <scope>NUCLEOTIDE SEQUENCE</scope>
    <source>
        <strain evidence="1">10succ1</strain>
    </source>
</reference>